<name>A0AAX3MT55_9BACL</name>
<dbReference type="Proteomes" id="UP001221519">
    <property type="component" value="Chromosome"/>
</dbReference>
<proteinExistence type="predicted"/>
<dbReference type="AlphaFoldDB" id="A0AAX3MT55"/>
<dbReference type="Proteomes" id="UP001220962">
    <property type="component" value="Chromosome"/>
</dbReference>
<gene>
    <name evidence="1" type="ORF">PUW23_14775</name>
    <name evidence="2" type="ORF">PUW25_14515</name>
</gene>
<reference evidence="1 4" key="1">
    <citation type="submission" date="2023-02" db="EMBL/GenBank/DDBJ databases">
        <title>Pathogen: clinical or host-associated sample.</title>
        <authorList>
            <person name="Hergert J."/>
            <person name="Casey R."/>
            <person name="Wagner J."/>
            <person name="Young E.L."/>
            <person name="Oakeson K.F."/>
        </authorList>
    </citation>
    <scope>NUCLEOTIDE SEQUENCE</scope>
    <source>
        <strain evidence="2 4">2022CK-00829</strain>
        <strain evidence="1">2022CK-00830</strain>
    </source>
</reference>
<organism evidence="1 3">
    <name type="scientific">Paenibacillus urinalis</name>
    <dbReference type="NCBI Taxonomy" id="521520"/>
    <lineage>
        <taxon>Bacteria</taxon>
        <taxon>Bacillati</taxon>
        <taxon>Bacillota</taxon>
        <taxon>Bacilli</taxon>
        <taxon>Bacillales</taxon>
        <taxon>Paenibacillaceae</taxon>
        <taxon>Paenibacillus</taxon>
    </lineage>
</organism>
<dbReference type="RefSeq" id="WP_047910373.1">
    <property type="nucleotide sequence ID" value="NZ_CP118101.1"/>
</dbReference>
<evidence type="ECO:0000313" key="4">
    <source>
        <dbReference type="Proteomes" id="UP001221519"/>
    </source>
</evidence>
<sequence>MLKFTSHKKSVWKWTFFFLLLLLSWVWNLAYYNSMQLDKPLFPKQYMTAINQLTEIKVYFLENKDQGKKVSQIHIKELPHTAIGSPTTQIEYDYQNLKRFYIDLRPEENTKIDTEQDKDIVIREIEVYYDDGSTETVPIGEIVIRPYPDKGYVTDMSSSGASSDGSGHDYPRVAVKAWLTKIEMTHSEELSSLIDFTLYGKPADQVTYPKEVVPDDRITLRYQWKLPEDPSEFMIYEALALMHFNTPDGKEIVDFSFMSNNLSYSEEQIRSIVQEVN</sequence>
<protein>
    <submittedName>
        <fullName evidence="1">Uncharacterized protein</fullName>
    </submittedName>
</protein>
<keyword evidence="4" id="KW-1185">Reference proteome</keyword>
<evidence type="ECO:0000313" key="1">
    <source>
        <dbReference type="EMBL" id="WDH80808.1"/>
    </source>
</evidence>
<evidence type="ECO:0000313" key="2">
    <source>
        <dbReference type="EMBL" id="WDI00503.1"/>
    </source>
</evidence>
<dbReference type="EMBL" id="CP118101">
    <property type="protein sequence ID" value="WDH80808.1"/>
    <property type="molecule type" value="Genomic_DNA"/>
</dbReference>
<dbReference type="EMBL" id="CP118108">
    <property type="protein sequence ID" value="WDI00503.1"/>
    <property type="molecule type" value="Genomic_DNA"/>
</dbReference>
<accession>A0AAX3MT55</accession>
<evidence type="ECO:0000313" key="3">
    <source>
        <dbReference type="Proteomes" id="UP001220962"/>
    </source>
</evidence>